<dbReference type="SUPFAM" id="SSF47923">
    <property type="entry name" value="Ypt/Rab-GAP domain of gyp1p"/>
    <property type="match status" value="2"/>
</dbReference>
<feature type="domain" description="EF-hand" evidence="4">
    <location>
        <begin position="989"/>
        <end position="1024"/>
    </location>
</feature>
<evidence type="ECO:0000313" key="6">
    <source>
        <dbReference type="Proteomes" id="UP000076078"/>
    </source>
</evidence>
<dbReference type="PROSITE" id="PS50086">
    <property type="entry name" value="TBC_RABGAP"/>
    <property type="match status" value="1"/>
</dbReference>
<dbReference type="STRING" id="361077.A0A151ZH22"/>
<name>A0A151ZH22_TIELA</name>
<dbReference type="SMART" id="SM00164">
    <property type="entry name" value="TBC"/>
    <property type="match status" value="1"/>
</dbReference>
<dbReference type="InterPro" id="IPR011992">
    <property type="entry name" value="EF-hand-dom_pair"/>
</dbReference>
<dbReference type="Pfam" id="PF00566">
    <property type="entry name" value="RabGAP-TBC"/>
    <property type="match status" value="1"/>
</dbReference>
<dbReference type="Gene3D" id="2.30.29.30">
    <property type="entry name" value="Pleckstrin-homology domain (PH domain)/Phosphotyrosine-binding domain (PTB)"/>
    <property type="match status" value="2"/>
</dbReference>
<dbReference type="SUPFAM" id="SSF47473">
    <property type="entry name" value="EF-hand"/>
    <property type="match status" value="1"/>
</dbReference>
<sequence length="1081" mass="124230">MGWIKPRTITFKKAWTVIEENDYFQLLKRITTIALFNDVVQKISESNDNYLISDYKIVLKNKSNQMIGVSNEYSEIQHMWRYITENVIPSVNQMNKNDLNEIFEFLSLKFTCLGINDENHKEKEKENANKDKDYQKKEKSFKKKFQYENERLITQYSCSLDKKHGCIYLSENYVSFYSRIFPLKISIPFIDITDMKKSSNSSPLKIIMNSIKIQTEEKEYLFNTFFKIDETFQILDQLWKFTMNRMLINAEMSSSSTPTPTMSLSSSISIPNPNFNGSTSGGGSGGSSVGGNSYGSNAIMFAQPSHGKLHSASGSLKSSGSYFIVPQISQSVNIETNASSMPTSPTCQSPEYQHQYLFSNSPVISTSPLSTTPSLNSSGMVFSSSFSNSLHFSTGNGGSLGQNSQSVLNQSSSQSFFKPPTSSVVTVKELLNSHKKNEDYQLLFSLPASELLVDEFQASLWRHQLDIPGKIYLSNNFMCFESTDTTLTLPFKQIQSITSEKSIVQSRGKTMKVLLKNQEKFYFYSSQLDLKYDLVRLIWNEVASISVSVGEYFSAVVDEHLSLEKDDSHLFIGFPEKLYLSDPKEFSVNYNQKQQQQLQLWEQYFTHNGQGMTMLKTDDLKTLIQSGIPDSLRRKQWLLLSGAFYKSYCYPPGYYKQLLESHKDETNNSTVDIEKDLHRSFPQHPFFKESQQGVCSLRNVLTAFSWRNPSIGYCQSMNIVAAIFLLYMSEEEAFWMLTCVCEDFVPDYYRPGMVGSIADEKTLEGILSIYLTEIDHHLKRINCPVSIVILPWLLCLFIGYVQMELSLRVLDCLFHQGSNILFQVAIACFKVNEQAILACKNSEEVVLLFKNTVYDIEHLLTVANKDYDNLDSDKIEQLRNSNKFMAIKSIQISNKKTKIRELTDRYNLNRTDSEKLYDYFQSSLSLNTSKLGITRSKFIEICKEDILPINWRNRNDFIHLIFKNLDEDMDDLITIDEFIHMVVIIKKGSYLERLKFCFEMMDSDDDDIISISEFKLFLESFILLLNPNQSSTFSLSLSIEAFVVHILSIDSETLTSDEIEKYLDEILNYFHIDTNKLYEIL</sequence>
<keyword evidence="2" id="KW-0106">Calcium</keyword>
<dbReference type="FunCoup" id="A0A151ZH22">
    <property type="interactions" value="59"/>
</dbReference>
<dbReference type="Gene3D" id="1.10.10.750">
    <property type="entry name" value="Ypt/Rab-GAP domain of gyp1p, domain 1"/>
    <property type="match status" value="1"/>
</dbReference>
<protein>
    <recommendedName>
        <fullName evidence="7">RabGAP/TBC domain-containing protein</fullName>
    </recommendedName>
</protein>
<keyword evidence="6" id="KW-1185">Reference proteome</keyword>
<dbReference type="Gene3D" id="1.10.238.10">
    <property type="entry name" value="EF-hand"/>
    <property type="match status" value="1"/>
</dbReference>
<comment type="caution">
    <text evidence="5">The sequence shown here is derived from an EMBL/GenBank/DDBJ whole genome shotgun (WGS) entry which is preliminary data.</text>
</comment>
<organism evidence="5 6">
    <name type="scientific">Tieghemostelium lacteum</name>
    <name type="common">Slime mold</name>
    <name type="synonym">Dictyostelium lacteum</name>
    <dbReference type="NCBI Taxonomy" id="361077"/>
    <lineage>
        <taxon>Eukaryota</taxon>
        <taxon>Amoebozoa</taxon>
        <taxon>Evosea</taxon>
        <taxon>Eumycetozoa</taxon>
        <taxon>Dictyostelia</taxon>
        <taxon>Dictyosteliales</taxon>
        <taxon>Raperosteliaceae</taxon>
        <taxon>Tieghemostelium</taxon>
    </lineage>
</organism>
<dbReference type="InterPro" id="IPR004182">
    <property type="entry name" value="GRAM"/>
</dbReference>
<dbReference type="GO" id="GO:0031267">
    <property type="term" value="F:small GTPase binding"/>
    <property type="evidence" value="ECO:0007669"/>
    <property type="project" value="TreeGrafter"/>
</dbReference>
<dbReference type="PANTHER" id="PTHR47219:SF20">
    <property type="entry name" value="TBC1 DOMAIN FAMILY MEMBER 2B"/>
    <property type="match status" value="1"/>
</dbReference>
<dbReference type="InterPro" id="IPR000195">
    <property type="entry name" value="Rab-GAP-TBC_dom"/>
</dbReference>
<dbReference type="InterPro" id="IPR050302">
    <property type="entry name" value="Rab_GAP_TBC_domain"/>
</dbReference>
<dbReference type="GO" id="GO:0005096">
    <property type="term" value="F:GTPase activator activity"/>
    <property type="evidence" value="ECO:0007669"/>
    <property type="project" value="UniProtKB-KW"/>
</dbReference>
<dbReference type="InterPro" id="IPR011993">
    <property type="entry name" value="PH-like_dom_sf"/>
</dbReference>
<evidence type="ECO:0000259" key="3">
    <source>
        <dbReference type="PROSITE" id="PS50086"/>
    </source>
</evidence>
<evidence type="ECO:0000256" key="1">
    <source>
        <dbReference type="ARBA" id="ARBA00022468"/>
    </source>
</evidence>
<evidence type="ECO:0000313" key="5">
    <source>
        <dbReference type="EMBL" id="KYQ93209.1"/>
    </source>
</evidence>
<dbReference type="GO" id="GO:0005509">
    <property type="term" value="F:calcium ion binding"/>
    <property type="evidence" value="ECO:0007669"/>
    <property type="project" value="InterPro"/>
</dbReference>
<feature type="domain" description="EF-hand" evidence="4">
    <location>
        <begin position="953"/>
        <end position="988"/>
    </location>
</feature>
<dbReference type="InParanoid" id="A0A151ZH22"/>
<dbReference type="FunFam" id="1.10.8.270:FF:000002">
    <property type="entry name" value="TBC1 domain family member 9B"/>
    <property type="match status" value="1"/>
</dbReference>
<evidence type="ECO:0000256" key="2">
    <source>
        <dbReference type="ARBA" id="ARBA00022837"/>
    </source>
</evidence>
<dbReference type="OrthoDB" id="17687at2759"/>
<dbReference type="SMART" id="SM00568">
    <property type="entry name" value="GRAM"/>
    <property type="match status" value="2"/>
</dbReference>
<gene>
    <name evidence="5" type="ORF">DLAC_05848</name>
</gene>
<dbReference type="AlphaFoldDB" id="A0A151ZH22"/>
<dbReference type="Proteomes" id="UP000076078">
    <property type="component" value="Unassembled WGS sequence"/>
</dbReference>
<dbReference type="EMBL" id="LODT01000028">
    <property type="protein sequence ID" value="KYQ93209.1"/>
    <property type="molecule type" value="Genomic_DNA"/>
</dbReference>
<evidence type="ECO:0008006" key="7">
    <source>
        <dbReference type="Google" id="ProtNLM"/>
    </source>
</evidence>
<proteinExistence type="predicted"/>
<dbReference type="PROSITE" id="PS50222">
    <property type="entry name" value="EF_HAND_2"/>
    <property type="match status" value="2"/>
</dbReference>
<evidence type="ECO:0000259" key="4">
    <source>
        <dbReference type="PROSITE" id="PS50222"/>
    </source>
</evidence>
<dbReference type="PANTHER" id="PTHR47219">
    <property type="entry name" value="RAB GTPASE-ACTIVATING PROTEIN 1-LIKE"/>
    <property type="match status" value="1"/>
</dbReference>
<accession>A0A151ZH22</accession>
<dbReference type="InterPro" id="IPR018247">
    <property type="entry name" value="EF_Hand_1_Ca_BS"/>
</dbReference>
<feature type="domain" description="Rab-GAP TBC" evidence="3">
    <location>
        <begin position="627"/>
        <end position="817"/>
    </location>
</feature>
<reference evidence="5 6" key="1">
    <citation type="submission" date="2015-12" db="EMBL/GenBank/DDBJ databases">
        <title>Dictyostelia acquired genes for synthesis and detection of signals that induce cell-type specialization by lateral gene transfer from prokaryotes.</title>
        <authorList>
            <person name="Gloeckner G."/>
            <person name="Schaap P."/>
        </authorList>
    </citation>
    <scope>NUCLEOTIDE SEQUENCE [LARGE SCALE GENOMIC DNA]</scope>
    <source>
        <strain evidence="5 6">TK</strain>
    </source>
</reference>
<keyword evidence="1" id="KW-0343">GTPase activation</keyword>
<dbReference type="OMA" id="FFKVDET"/>
<dbReference type="PROSITE" id="PS00018">
    <property type="entry name" value="EF_HAND_1"/>
    <property type="match status" value="2"/>
</dbReference>
<dbReference type="InterPro" id="IPR035969">
    <property type="entry name" value="Rab-GAP_TBC_sf"/>
</dbReference>
<dbReference type="Pfam" id="PF02893">
    <property type="entry name" value="GRAM"/>
    <property type="match status" value="2"/>
</dbReference>
<dbReference type="InterPro" id="IPR002048">
    <property type="entry name" value="EF_hand_dom"/>
</dbReference>
<dbReference type="Gene3D" id="1.10.472.80">
    <property type="entry name" value="Ypt/Rab-GAP domain of gyp1p, domain 3"/>
    <property type="match status" value="1"/>
</dbReference>
<dbReference type="Gene3D" id="1.10.8.270">
    <property type="entry name" value="putative rabgap domain of human tbc1 domain family member 14 like domains"/>
    <property type="match status" value="1"/>
</dbReference>